<gene>
    <name evidence="1" type="ORF">GCM10009810_19240</name>
</gene>
<evidence type="ECO:0000313" key="1">
    <source>
        <dbReference type="EMBL" id="GAA1759969.1"/>
    </source>
</evidence>
<dbReference type="Proteomes" id="UP001501475">
    <property type="component" value="Unassembled WGS sequence"/>
</dbReference>
<dbReference type="EMBL" id="BAAAPN010000045">
    <property type="protein sequence ID" value="GAA1759969.1"/>
    <property type="molecule type" value="Genomic_DNA"/>
</dbReference>
<evidence type="ECO:0000313" key="2">
    <source>
        <dbReference type="Proteomes" id="UP001501475"/>
    </source>
</evidence>
<keyword evidence="2" id="KW-1185">Reference proteome</keyword>
<comment type="caution">
    <text evidence="1">The sequence shown here is derived from an EMBL/GenBank/DDBJ whole genome shotgun (WGS) entry which is preliminary data.</text>
</comment>
<name>A0ABN2KM64_9MICO</name>
<accession>A0ABN2KM64</accession>
<proteinExistence type="predicted"/>
<reference evidence="1 2" key="1">
    <citation type="journal article" date="2019" name="Int. J. Syst. Evol. Microbiol.">
        <title>The Global Catalogue of Microorganisms (GCM) 10K type strain sequencing project: providing services to taxonomists for standard genome sequencing and annotation.</title>
        <authorList>
            <consortium name="The Broad Institute Genomics Platform"/>
            <consortium name="The Broad Institute Genome Sequencing Center for Infectious Disease"/>
            <person name="Wu L."/>
            <person name="Ma J."/>
        </authorList>
    </citation>
    <scope>NUCLEOTIDE SEQUENCE [LARGE SCALE GENOMIC DNA]</scope>
    <source>
        <strain evidence="1 2">JCM 15591</strain>
    </source>
</reference>
<organism evidence="1 2">
    <name type="scientific">Nostocoides vanveenii</name>
    <dbReference type="NCBI Taxonomy" id="330835"/>
    <lineage>
        <taxon>Bacteria</taxon>
        <taxon>Bacillati</taxon>
        <taxon>Actinomycetota</taxon>
        <taxon>Actinomycetes</taxon>
        <taxon>Micrococcales</taxon>
        <taxon>Intrasporangiaceae</taxon>
        <taxon>Nostocoides</taxon>
    </lineage>
</organism>
<sequence>MPDLPMATLRYVFPVLTLHRGVTGAEADALAAADPMRAKPRAVAMLIVRVGDFMALLQCAVARESPALGNLDSAIAVVSKTQKLPHGILR</sequence>
<protein>
    <submittedName>
        <fullName evidence="1">Uncharacterized protein</fullName>
    </submittedName>
</protein>